<dbReference type="Gene3D" id="1.25.40.80">
    <property type="match status" value="1"/>
</dbReference>
<dbReference type="InterPro" id="IPR014729">
    <property type="entry name" value="Rossmann-like_a/b/a_fold"/>
</dbReference>
<dbReference type="InterPro" id="IPR005101">
    <property type="entry name" value="Cryptochr/Photolyase_FAD-bd"/>
</dbReference>
<dbReference type="PANTHER" id="PTHR11455:SF9">
    <property type="entry name" value="CRYPTOCHROME CIRCADIAN CLOCK 5 ISOFORM X1"/>
    <property type="match status" value="1"/>
</dbReference>
<comment type="caution">
    <text evidence="7">The sequence shown here is derived from an EMBL/GenBank/DDBJ whole genome shotgun (WGS) entry which is preliminary data.</text>
</comment>
<keyword evidence="3 5" id="KW-0274">FAD</keyword>
<feature type="domain" description="Photolyase/cryptochrome alpha/beta" evidence="6">
    <location>
        <begin position="2"/>
        <end position="128"/>
    </location>
</feature>
<evidence type="ECO:0000313" key="8">
    <source>
        <dbReference type="Proteomes" id="UP001596189"/>
    </source>
</evidence>
<dbReference type="GO" id="GO:0003904">
    <property type="term" value="F:deoxyribodipyrimidine photo-lyase activity"/>
    <property type="evidence" value="ECO:0007669"/>
    <property type="project" value="UniProtKB-EC"/>
</dbReference>
<dbReference type="SUPFAM" id="SSF48173">
    <property type="entry name" value="Cryptochrome/photolyase FAD-binding domain"/>
    <property type="match status" value="1"/>
</dbReference>
<dbReference type="RefSeq" id="WP_345718061.1">
    <property type="nucleotide sequence ID" value="NZ_BAABFP010000008.1"/>
</dbReference>
<dbReference type="InterPro" id="IPR036155">
    <property type="entry name" value="Crypto/Photolyase_N_sf"/>
</dbReference>
<evidence type="ECO:0000256" key="4">
    <source>
        <dbReference type="ARBA" id="ARBA00022991"/>
    </source>
</evidence>
<evidence type="ECO:0000256" key="2">
    <source>
        <dbReference type="ARBA" id="ARBA00022630"/>
    </source>
</evidence>
<evidence type="ECO:0000256" key="3">
    <source>
        <dbReference type="ARBA" id="ARBA00022827"/>
    </source>
</evidence>
<comment type="similarity">
    <text evidence="5">Belongs to the DNA photolyase family.</text>
</comment>
<dbReference type="PROSITE" id="PS00691">
    <property type="entry name" value="DNA_PHOTOLYASES_1_2"/>
    <property type="match status" value="1"/>
</dbReference>
<dbReference type="InterPro" id="IPR036134">
    <property type="entry name" value="Crypto/Photolyase_FAD-like_sf"/>
</dbReference>
<protein>
    <submittedName>
        <fullName evidence="7">Cryptochrome/photolyase family protein</fullName>
        <ecNumber evidence="7">4.1.99.3</ecNumber>
    </submittedName>
</protein>
<keyword evidence="4 5" id="KW-0157">Chromophore</keyword>
<dbReference type="Gene3D" id="3.40.50.620">
    <property type="entry name" value="HUPs"/>
    <property type="match status" value="1"/>
</dbReference>
<name>A0ABW1JCM1_9ACTN</name>
<evidence type="ECO:0000259" key="6">
    <source>
        <dbReference type="PROSITE" id="PS51645"/>
    </source>
</evidence>
<dbReference type="Gene3D" id="1.10.579.10">
    <property type="entry name" value="DNA Cyclobutane Dipyrimidine Photolyase, subunit A, domain 3"/>
    <property type="match status" value="1"/>
</dbReference>
<dbReference type="Pfam" id="PF00875">
    <property type="entry name" value="DNA_photolyase"/>
    <property type="match status" value="1"/>
</dbReference>
<dbReference type="PROSITE" id="PS51645">
    <property type="entry name" value="PHR_CRY_ALPHA_BETA"/>
    <property type="match status" value="1"/>
</dbReference>
<dbReference type="EC" id="4.1.99.3" evidence="7"/>
<evidence type="ECO:0000313" key="7">
    <source>
        <dbReference type="EMBL" id="MFC6006580.1"/>
    </source>
</evidence>
<dbReference type="Pfam" id="PF03441">
    <property type="entry name" value="FAD_binding_7"/>
    <property type="match status" value="1"/>
</dbReference>
<dbReference type="InterPro" id="IPR002081">
    <property type="entry name" value="Cryptochrome/DNA_photolyase_1"/>
</dbReference>
<gene>
    <name evidence="7" type="ORF">ACFQDO_05495</name>
</gene>
<dbReference type="EMBL" id="JBHSRD010000003">
    <property type="protein sequence ID" value="MFC6006580.1"/>
    <property type="molecule type" value="Genomic_DNA"/>
</dbReference>
<dbReference type="PROSITE" id="PS00394">
    <property type="entry name" value="DNA_PHOTOLYASES_1_1"/>
    <property type="match status" value="1"/>
</dbReference>
<keyword evidence="7" id="KW-0456">Lyase</keyword>
<organism evidence="7 8">
    <name type="scientific">Angustibacter luteus</name>
    <dbReference type="NCBI Taxonomy" id="658456"/>
    <lineage>
        <taxon>Bacteria</taxon>
        <taxon>Bacillati</taxon>
        <taxon>Actinomycetota</taxon>
        <taxon>Actinomycetes</taxon>
        <taxon>Kineosporiales</taxon>
        <taxon>Kineosporiaceae</taxon>
    </lineage>
</organism>
<dbReference type="SUPFAM" id="SSF52425">
    <property type="entry name" value="Cryptochrome/photolyase, N-terminal domain"/>
    <property type="match status" value="1"/>
</dbReference>
<dbReference type="InterPro" id="IPR018394">
    <property type="entry name" value="DNA_photolyase_1_CS_C"/>
</dbReference>
<evidence type="ECO:0000256" key="5">
    <source>
        <dbReference type="RuleBase" id="RU004182"/>
    </source>
</evidence>
<dbReference type="InterPro" id="IPR006050">
    <property type="entry name" value="DNA_photolyase_N"/>
</dbReference>
<proteinExistence type="inferred from homology"/>
<comment type="cofactor">
    <cofactor evidence="1">
        <name>FAD</name>
        <dbReference type="ChEBI" id="CHEBI:57692"/>
    </cofactor>
</comment>
<dbReference type="PANTHER" id="PTHR11455">
    <property type="entry name" value="CRYPTOCHROME"/>
    <property type="match status" value="1"/>
</dbReference>
<evidence type="ECO:0000256" key="1">
    <source>
        <dbReference type="ARBA" id="ARBA00001974"/>
    </source>
</evidence>
<dbReference type="Proteomes" id="UP001596189">
    <property type="component" value="Unassembled WGS sequence"/>
</dbReference>
<reference evidence="8" key="1">
    <citation type="journal article" date="2019" name="Int. J. Syst. Evol. Microbiol.">
        <title>The Global Catalogue of Microorganisms (GCM) 10K type strain sequencing project: providing services to taxonomists for standard genome sequencing and annotation.</title>
        <authorList>
            <consortium name="The Broad Institute Genomics Platform"/>
            <consortium name="The Broad Institute Genome Sequencing Center for Infectious Disease"/>
            <person name="Wu L."/>
            <person name="Ma J."/>
        </authorList>
    </citation>
    <scope>NUCLEOTIDE SEQUENCE [LARGE SCALE GENOMIC DNA]</scope>
    <source>
        <strain evidence="8">KACC 14249</strain>
    </source>
</reference>
<accession>A0ABW1JCM1</accession>
<keyword evidence="8" id="KW-1185">Reference proteome</keyword>
<keyword evidence="2 5" id="KW-0285">Flavoprotein</keyword>
<dbReference type="PRINTS" id="PR00147">
    <property type="entry name" value="DNAPHOTLYASE"/>
</dbReference>
<sequence length="450" mass="49786">MPDTVLWLRRDLRLHDHPALHAAAQAADGGRVLPLFVLDPTLLRAAGAPRRAWLLRSLRSLDADTGGALVVRHGDPSQVVPQVVRELGASSVHVSADGGPYGRRRDDDVTGALDVPLVRTGTPYAVGPGSVTKADGTPYQVFTPFSRAWHEHGWPAPAGPPPTGLRWARTVPSEELPDDPDLAGVQLPAVGEHAAHERWAAFRDEGLADYASARDRPDLSGTSRLSAHLKYGEIHPRTLLADLSRRRGGGAATFRSELAWREFYADVLWHHPRSAREYLRPGYAAMAYDRPDQEAVDAWREGRTGFPLVDAGMRQLLATGWMHNRVRMVTASFLVKDLHVEWQHGARHFLRWLCDGDLASNNHGWQWVAGSGTDAAPYFRVFNPVAQGLRFDPDGEYVRQWVPELAHLPGAAAHEPWKADDGYTGGYPQRIVDHGEERAEALRRYADVRG</sequence>